<name>A0AA38HSJ5_9CUCU</name>
<evidence type="ECO:0000313" key="2">
    <source>
        <dbReference type="EMBL" id="KAJ3641847.1"/>
    </source>
</evidence>
<feature type="region of interest" description="Disordered" evidence="1">
    <location>
        <begin position="1"/>
        <end position="20"/>
    </location>
</feature>
<dbReference type="InterPro" id="IPR036691">
    <property type="entry name" value="Endo/exonu/phosph_ase_sf"/>
</dbReference>
<dbReference type="AlphaFoldDB" id="A0AA38HSJ5"/>
<protein>
    <recommendedName>
        <fullName evidence="4">RNA-directed DNA polymerase from mobile element jockey</fullName>
    </recommendedName>
</protein>
<dbReference type="Proteomes" id="UP001168821">
    <property type="component" value="Unassembled WGS sequence"/>
</dbReference>
<dbReference type="SUPFAM" id="SSF56219">
    <property type="entry name" value="DNase I-like"/>
    <property type="match status" value="1"/>
</dbReference>
<evidence type="ECO:0008006" key="4">
    <source>
        <dbReference type="Google" id="ProtNLM"/>
    </source>
</evidence>
<keyword evidence="3" id="KW-1185">Reference proteome</keyword>
<organism evidence="2 3">
    <name type="scientific">Zophobas morio</name>
    <dbReference type="NCBI Taxonomy" id="2755281"/>
    <lineage>
        <taxon>Eukaryota</taxon>
        <taxon>Metazoa</taxon>
        <taxon>Ecdysozoa</taxon>
        <taxon>Arthropoda</taxon>
        <taxon>Hexapoda</taxon>
        <taxon>Insecta</taxon>
        <taxon>Pterygota</taxon>
        <taxon>Neoptera</taxon>
        <taxon>Endopterygota</taxon>
        <taxon>Coleoptera</taxon>
        <taxon>Polyphaga</taxon>
        <taxon>Cucujiformia</taxon>
        <taxon>Tenebrionidae</taxon>
        <taxon>Zophobas</taxon>
    </lineage>
</organism>
<sequence>MCSPPRRTLGLPPNVRHPHPQFLSTSTPPHAATNLHFINIATANIDNARHKMHALKNFIETDNIQVLGLTETKTKREIKIPCFTTYHRPSTMNNARGTALIISNKIPSTRHDLPPNLANLEATAVNILIANISLTIICYYIPPQEALSSFLIEYASQLPNAILWATSIPGISTSATPPRIQTAES</sequence>
<accession>A0AA38HSJ5</accession>
<gene>
    <name evidence="2" type="ORF">Zmor_028319</name>
</gene>
<evidence type="ECO:0000313" key="3">
    <source>
        <dbReference type="Proteomes" id="UP001168821"/>
    </source>
</evidence>
<reference evidence="2" key="1">
    <citation type="journal article" date="2023" name="G3 (Bethesda)">
        <title>Whole genome assemblies of Zophobas morio and Tenebrio molitor.</title>
        <authorList>
            <person name="Kaur S."/>
            <person name="Stinson S.A."/>
            <person name="diCenzo G.C."/>
        </authorList>
    </citation>
    <scope>NUCLEOTIDE SEQUENCE</scope>
    <source>
        <strain evidence="2">QUZm001</strain>
    </source>
</reference>
<proteinExistence type="predicted"/>
<comment type="caution">
    <text evidence="2">The sequence shown here is derived from an EMBL/GenBank/DDBJ whole genome shotgun (WGS) entry which is preliminary data.</text>
</comment>
<dbReference type="Gene3D" id="3.60.10.10">
    <property type="entry name" value="Endonuclease/exonuclease/phosphatase"/>
    <property type="match status" value="1"/>
</dbReference>
<dbReference type="EMBL" id="JALNTZ010000009">
    <property type="protein sequence ID" value="KAJ3641847.1"/>
    <property type="molecule type" value="Genomic_DNA"/>
</dbReference>
<evidence type="ECO:0000256" key="1">
    <source>
        <dbReference type="SAM" id="MobiDB-lite"/>
    </source>
</evidence>